<gene>
    <name evidence="1" type="ORF">GM173_12650</name>
</gene>
<organism evidence="1 2">
    <name type="scientific">Deefgea chitinilytica</name>
    <dbReference type="NCBI Taxonomy" id="570276"/>
    <lineage>
        <taxon>Bacteria</taxon>
        <taxon>Pseudomonadati</taxon>
        <taxon>Pseudomonadota</taxon>
        <taxon>Betaproteobacteria</taxon>
        <taxon>Neisseriales</taxon>
        <taxon>Chitinibacteraceae</taxon>
        <taxon>Deefgea</taxon>
    </lineage>
</organism>
<dbReference type="Proteomes" id="UP001195660">
    <property type="component" value="Unassembled WGS sequence"/>
</dbReference>
<accession>A0ABS2CE38</accession>
<dbReference type="EMBL" id="WOFE01000007">
    <property type="protein sequence ID" value="MBM5572418.1"/>
    <property type="molecule type" value="Genomic_DNA"/>
</dbReference>
<comment type="caution">
    <text evidence="1">The sequence shown here is derived from an EMBL/GenBank/DDBJ whole genome shotgun (WGS) entry which is preliminary data.</text>
</comment>
<sequence length="45" mass="5117">MKKAAQLFTTQLKTRDAFKKTLAERMVGKAPFAWLKFATMPTNAK</sequence>
<dbReference type="RefSeq" id="WP_203571750.1">
    <property type="nucleotide sequence ID" value="NZ_WOFE01000007.1"/>
</dbReference>
<name>A0ABS2CE38_9NEIS</name>
<proteinExistence type="predicted"/>
<keyword evidence="2" id="KW-1185">Reference proteome</keyword>
<protein>
    <recommendedName>
        <fullName evidence="3">Transposase</fullName>
    </recommendedName>
</protein>
<evidence type="ECO:0008006" key="3">
    <source>
        <dbReference type="Google" id="ProtNLM"/>
    </source>
</evidence>
<reference evidence="1 2" key="1">
    <citation type="submission" date="2019-11" db="EMBL/GenBank/DDBJ databases">
        <title>Novel Deefgea species.</title>
        <authorList>
            <person name="Han J.-H."/>
        </authorList>
    </citation>
    <scope>NUCLEOTIDE SEQUENCE [LARGE SCALE GENOMIC DNA]</scope>
    <source>
        <strain evidence="1 2">LMG 24817</strain>
    </source>
</reference>
<evidence type="ECO:0000313" key="1">
    <source>
        <dbReference type="EMBL" id="MBM5572418.1"/>
    </source>
</evidence>
<evidence type="ECO:0000313" key="2">
    <source>
        <dbReference type="Proteomes" id="UP001195660"/>
    </source>
</evidence>